<keyword evidence="1" id="KW-0880">Kelch repeat</keyword>
<dbReference type="SMART" id="SM00875">
    <property type="entry name" value="BACK"/>
    <property type="match status" value="1"/>
</dbReference>
<dbReference type="CDD" id="cd05819">
    <property type="entry name" value="NHL"/>
    <property type="match status" value="1"/>
</dbReference>
<dbReference type="Pfam" id="PF00651">
    <property type="entry name" value="BTB"/>
    <property type="match status" value="1"/>
</dbReference>
<evidence type="ECO:0000313" key="7">
    <source>
        <dbReference type="Proteomes" id="UP000553632"/>
    </source>
</evidence>
<dbReference type="InterPro" id="IPR011705">
    <property type="entry name" value="BACK"/>
</dbReference>
<feature type="region of interest" description="Disordered" evidence="3">
    <location>
        <begin position="1481"/>
        <end position="1534"/>
    </location>
</feature>
<dbReference type="Gene3D" id="2.120.10.30">
    <property type="entry name" value="TolB, C-terminal domain"/>
    <property type="match status" value="2"/>
</dbReference>
<gene>
    <name evidence="6" type="ORF">FOZ63_017244</name>
</gene>
<sequence length="1534" mass="168763">MGWTVAAARPLGLLLVMTLPLCGMLTDLFDCVGVVDDDRPWRNFSELSQAAFSDNWTVSPQLAASALRILPDPHLDLEHALLEFSDSLVRGGPTTTCLYGILTALYVKAIVTGSGDSARIAVWALGKGGVLDFLDSSRWPVRYVDLLAAVQNPASHPFPHERAQSHHHSRAPPLSLTDLTHYLPASHGRGSLAVHAIGTHPSLTLEPVQRVRDIMASAGDGVEVRVHYDGIRYRCEYFRELCESGSSLAGALNSNEDGVDLTMDGYRALAGGLVASANFNSDLYICTGPFILCGIVHNLTAKPMLVYVGLPLLWKAPVDLHDNGTAREELWDLSLGLARSERAIVAANNPLSALQIEAQLGLLDGPPVVRVRADWASRYRWSPDVNRKEVLMVYRHRNEWALRRAIERILSSWEASHGRRLSVSIVYSGVGVEEELTFTRMSRFWAIFFFPWEHATISLYEFYSMGIPIFLPTHTWMMRLMFQPDGNLASTHPARYVDYYDPQSVSEAFGSEGPPLGFGGPFGVHQQFHYLGYSDFTTLPQLGQFNNIQDMLDTIDTLDLLVLSDVSRKMCRHWQMLGRQADHWWHKALAQHSRRAKRSRAKEEELRKAERSRATKGAGPTKVDVKSKLLGHPDRSRSGNRDAPKTGTRDGRRQQEQPHHHHRPSRSPEPTSKVHPAYRDDSSPSKVVDKHRREGKEGMGLEYVQPACALQPHAAAILPFIVNLVPSATTVMHLESTAGVHEQLLSAFMSEHRALHVYPLLTLCGVTSGVFGSPSRLSPVDAAPVAGNSQAIDQTPFPLHPYDSENESERAGEEGPCSDSLAVLKLAPDANTTLLSEINRLRKAGTWCDVVLTSNDGVEFHAHKVVLSAFSTYLATLLSSSSGFREAIVMTSVTTNKPVVGDVLHLRLESLDSDLLRCIVDFAYGCDTTLPSTRLPELLLAAHSFEMRRILLPTAELLSNVLDTELCVRLLVECGPVLQDTGALWTAVSKYAAKRFGQLVVAPDFSRIPPSILMLLLLDDDLSGGISGSMVLEKGAIDRQLTEDQVMFALCKWSAARRDRGDSEGHLDSLLPLIRFGLMSAIALAMLQSTPLSELMADPGRCDTVLQSLLRSALQQHLDNRSPANRRSCYPMWRPGAGCGQYEGWLCYNWLARTEGGPMPIDVVPNEEAGYSFLVDWGEHRVLRIDELPPGSRRGRDSITVERSPAHPYPPSTRVIAGKGEKGSTLEHLSEPMSAVEFGGEIFIADRRNNRVVAWPANGRGKIGRLVAGSNPGSGMFDLYAPASCDVDRGRRILYVADTGNQRVMGYDISTTSKTTGRGPLKGTVVCGGQGRGSSPSQFQCPIDLALDGDCIYVCDYGNHRVLRWELSSDGLSATCEAGSPDGFSGHLATHLHHPCGIALDPVSKALYVADRDNHRLQLWPRQATTGLTVLDSCITNFPNRVRRSIYTGDRSIFVTEPDIRRIIVRRNNFLPARLRELGRQGKAAGVGRGGGAEDSNPAPFDNPPSSSSEQEQQQQEQQIQDAFSSFTFRASSP</sequence>
<dbReference type="PROSITE" id="PS50097">
    <property type="entry name" value="BTB"/>
    <property type="match status" value="1"/>
</dbReference>
<feature type="compositionally biased region" description="Low complexity" evidence="3">
    <location>
        <begin position="1506"/>
        <end position="1519"/>
    </location>
</feature>
<dbReference type="SMART" id="SM00225">
    <property type="entry name" value="BTB"/>
    <property type="match status" value="1"/>
</dbReference>
<dbReference type="InterPro" id="IPR000210">
    <property type="entry name" value="BTB/POZ_dom"/>
</dbReference>
<feature type="region of interest" description="Disordered" evidence="3">
    <location>
        <begin position="592"/>
        <end position="694"/>
    </location>
</feature>
<feature type="region of interest" description="Disordered" evidence="3">
    <location>
        <begin position="790"/>
        <end position="816"/>
    </location>
</feature>
<proteinExistence type="predicted"/>
<keyword evidence="7" id="KW-1185">Reference proteome</keyword>
<dbReference type="InterPro" id="IPR001258">
    <property type="entry name" value="NHL_repeat"/>
</dbReference>
<feature type="chain" id="PRO_5029499523" description="BTB domain-containing protein" evidence="4">
    <location>
        <begin position="27"/>
        <end position="1534"/>
    </location>
</feature>
<dbReference type="Gene3D" id="1.25.40.420">
    <property type="match status" value="1"/>
</dbReference>
<dbReference type="SUPFAM" id="SSF63825">
    <property type="entry name" value="YWTD domain"/>
    <property type="match status" value="1"/>
</dbReference>
<evidence type="ECO:0000259" key="5">
    <source>
        <dbReference type="PROSITE" id="PS50097"/>
    </source>
</evidence>
<feature type="region of interest" description="Disordered" evidence="3">
    <location>
        <begin position="1193"/>
        <end position="1217"/>
    </location>
</feature>
<comment type="caution">
    <text evidence="6">The sequence shown here is derived from an EMBL/GenBank/DDBJ whole genome shotgun (WGS) entry which is preliminary data.</text>
</comment>
<feature type="domain" description="BTB" evidence="5">
    <location>
        <begin position="848"/>
        <end position="932"/>
    </location>
</feature>
<dbReference type="SUPFAM" id="SSF54695">
    <property type="entry name" value="POZ domain"/>
    <property type="match status" value="1"/>
</dbReference>
<feature type="signal peptide" evidence="4">
    <location>
        <begin position="1"/>
        <end position="26"/>
    </location>
</feature>
<dbReference type="Pfam" id="PF01436">
    <property type="entry name" value="NHL"/>
    <property type="match status" value="1"/>
</dbReference>
<protein>
    <recommendedName>
        <fullName evidence="5">BTB domain-containing protein</fullName>
    </recommendedName>
</protein>
<name>A0A7J6U052_PEROL</name>
<accession>A0A7J6U052</accession>
<dbReference type="EMBL" id="JABANO010007447">
    <property type="protein sequence ID" value="KAF4750086.1"/>
    <property type="molecule type" value="Genomic_DNA"/>
</dbReference>
<evidence type="ECO:0000256" key="4">
    <source>
        <dbReference type="SAM" id="SignalP"/>
    </source>
</evidence>
<feature type="compositionally biased region" description="Basic and acidic residues" evidence="3">
    <location>
        <begin position="601"/>
        <end position="613"/>
    </location>
</feature>
<dbReference type="InterPro" id="IPR011042">
    <property type="entry name" value="6-blade_b-propeller_TolB-like"/>
</dbReference>
<reference evidence="6 7" key="1">
    <citation type="submission" date="2020-04" db="EMBL/GenBank/DDBJ databases">
        <title>Perkinsus olseni comparative genomics.</title>
        <authorList>
            <person name="Bogema D.R."/>
        </authorList>
    </citation>
    <scope>NUCLEOTIDE SEQUENCE [LARGE SCALE GENOMIC DNA]</scope>
    <source>
        <strain evidence="6 7">ATCC PRA-207</strain>
    </source>
</reference>
<dbReference type="CDD" id="cd18186">
    <property type="entry name" value="BTB_POZ_ZBTB_KLHL-like"/>
    <property type="match status" value="1"/>
</dbReference>
<dbReference type="InterPro" id="IPR011333">
    <property type="entry name" value="SKP1/BTB/POZ_sf"/>
</dbReference>
<organism evidence="6 7">
    <name type="scientific">Perkinsus olseni</name>
    <name type="common">Perkinsus atlanticus</name>
    <dbReference type="NCBI Taxonomy" id="32597"/>
    <lineage>
        <taxon>Eukaryota</taxon>
        <taxon>Sar</taxon>
        <taxon>Alveolata</taxon>
        <taxon>Perkinsozoa</taxon>
        <taxon>Perkinsea</taxon>
        <taxon>Perkinsida</taxon>
        <taxon>Perkinsidae</taxon>
        <taxon>Perkinsus</taxon>
    </lineage>
</organism>
<dbReference type="Proteomes" id="UP000553632">
    <property type="component" value="Unassembled WGS sequence"/>
</dbReference>
<dbReference type="PANTHER" id="PTHR45632:SF3">
    <property type="entry name" value="KELCH-LIKE PROTEIN 32"/>
    <property type="match status" value="1"/>
</dbReference>
<evidence type="ECO:0000256" key="2">
    <source>
        <dbReference type="ARBA" id="ARBA00022737"/>
    </source>
</evidence>
<dbReference type="PANTHER" id="PTHR45632">
    <property type="entry name" value="LD33804P"/>
    <property type="match status" value="1"/>
</dbReference>
<feature type="compositionally biased region" description="Basic and acidic residues" evidence="3">
    <location>
        <begin position="623"/>
        <end position="658"/>
    </location>
</feature>
<keyword evidence="4" id="KW-0732">Signal</keyword>
<evidence type="ECO:0000256" key="1">
    <source>
        <dbReference type="ARBA" id="ARBA00022441"/>
    </source>
</evidence>
<evidence type="ECO:0000256" key="3">
    <source>
        <dbReference type="SAM" id="MobiDB-lite"/>
    </source>
</evidence>
<evidence type="ECO:0000313" key="6">
    <source>
        <dbReference type="EMBL" id="KAF4750086.1"/>
    </source>
</evidence>
<feature type="compositionally biased region" description="Basic and acidic residues" evidence="3">
    <location>
        <begin position="677"/>
        <end position="694"/>
    </location>
</feature>
<keyword evidence="2" id="KW-0677">Repeat</keyword>
<dbReference type="Gene3D" id="3.30.710.10">
    <property type="entry name" value="Potassium Channel Kv1.1, Chain A"/>
    <property type="match status" value="1"/>
</dbReference>
<feature type="compositionally biased region" description="Polar residues" evidence="3">
    <location>
        <begin position="1520"/>
        <end position="1534"/>
    </location>
</feature>